<dbReference type="STRING" id="3068.D8UI16"/>
<evidence type="ECO:0000313" key="3">
    <source>
        <dbReference type="Proteomes" id="UP000001058"/>
    </source>
</evidence>
<sequence>MSQVAAIRKLASPLGVAAGPLLSSDWVALAASRGFDCLTYKTIRSHYHAGHGLPNIVHLQVDKQLPAFGPACQEVLFATDKFPPPFCCNGKSSNSNCRSSTTTPAPKSGAPEDSLASITTGSGDDHADDIDAVRAAGGSGGGDKNGDGGRGGGGNFVPLTITNSFGMPSLGPEELLVDIPRAAAALSPGQMMAVSIT</sequence>
<feature type="compositionally biased region" description="Low complexity" evidence="1">
    <location>
        <begin position="93"/>
        <end position="103"/>
    </location>
</feature>
<dbReference type="KEGG" id="vcn:VOLCADRAFT_121702"/>
<dbReference type="OrthoDB" id="14784at2759"/>
<feature type="region of interest" description="Disordered" evidence="1">
    <location>
        <begin position="93"/>
        <end position="155"/>
    </location>
</feature>
<evidence type="ECO:0000313" key="2">
    <source>
        <dbReference type="EMBL" id="EFJ40617.1"/>
    </source>
</evidence>
<protein>
    <submittedName>
        <fullName evidence="2">Uncharacterized protein</fullName>
    </submittedName>
</protein>
<organism evidence="3">
    <name type="scientific">Volvox carteri f. nagariensis</name>
    <dbReference type="NCBI Taxonomy" id="3068"/>
    <lineage>
        <taxon>Eukaryota</taxon>
        <taxon>Viridiplantae</taxon>
        <taxon>Chlorophyta</taxon>
        <taxon>core chlorophytes</taxon>
        <taxon>Chlorophyceae</taxon>
        <taxon>CS clade</taxon>
        <taxon>Chlamydomonadales</taxon>
        <taxon>Volvocaceae</taxon>
        <taxon>Volvox</taxon>
    </lineage>
</organism>
<dbReference type="InParanoid" id="D8UI16"/>
<dbReference type="AlphaFoldDB" id="D8UI16"/>
<dbReference type="Proteomes" id="UP000001058">
    <property type="component" value="Unassembled WGS sequence"/>
</dbReference>
<name>D8UI16_VOLCA</name>
<dbReference type="GeneID" id="9620934"/>
<dbReference type="RefSeq" id="XP_002958324.1">
    <property type="nucleotide sequence ID" value="XM_002958278.1"/>
</dbReference>
<keyword evidence="3" id="KW-1185">Reference proteome</keyword>
<evidence type="ECO:0000256" key="1">
    <source>
        <dbReference type="SAM" id="MobiDB-lite"/>
    </source>
</evidence>
<accession>D8UI16</accession>
<feature type="compositionally biased region" description="Gly residues" evidence="1">
    <location>
        <begin position="137"/>
        <end position="155"/>
    </location>
</feature>
<gene>
    <name evidence="2" type="ORF">VOLCADRAFT_121702</name>
</gene>
<dbReference type="EMBL" id="GL378411">
    <property type="protein sequence ID" value="EFJ40617.1"/>
    <property type="molecule type" value="Genomic_DNA"/>
</dbReference>
<reference evidence="2 3" key="1">
    <citation type="journal article" date="2010" name="Science">
        <title>Genomic analysis of organismal complexity in the multicellular green alga Volvox carteri.</title>
        <authorList>
            <person name="Prochnik S.E."/>
            <person name="Umen J."/>
            <person name="Nedelcu A.M."/>
            <person name="Hallmann A."/>
            <person name="Miller S.M."/>
            <person name="Nishii I."/>
            <person name="Ferris P."/>
            <person name="Kuo A."/>
            <person name="Mitros T."/>
            <person name="Fritz-Laylin L.K."/>
            <person name="Hellsten U."/>
            <person name="Chapman J."/>
            <person name="Simakov O."/>
            <person name="Rensing S.A."/>
            <person name="Terry A."/>
            <person name="Pangilinan J."/>
            <person name="Kapitonov V."/>
            <person name="Jurka J."/>
            <person name="Salamov A."/>
            <person name="Shapiro H."/>
            <person name="Schmutz J."/>
            <person name="Grimwood J."/>
            <person name="Lindquist E."/>
            <person name="Lucas S."/>
            <person name="Grigoriev I.V."/>
            <person name="Schmitt R."/>
            <person name="Kirk D."/>
            <person name="Rokhsar D.S."/>
        </authorList>
    </citation>
    <scope>NUCLEOTIDE SEQUENCE [LARGE SCALE GENOMIC DNA]</scope>
    <source>
        <strain evidence="3">f. Nagariensis / Eve</strain>
    </source>
</reference>
<proteinExistence type="predicted"/>
<feature type="compositionally biased region" description="Basic and acidic residues" evidence="1">
    <location>
        <begin position="123"/>
        <end position="132"/>
    </location>
</feature>
<feature type="non-terminal residue" evidence="2">
    <location>
        <position position="197"/>
    </location>
</feature>